<feature type="transmembrane region" description="Helical" evidence="2">
    <location>
        <begin position="193"/>
        <end position="213"/>
    </location>
</feature>
<feature type="transmembrane region" description="Helical" evidence="2">
    <location>
        <begin position="225"/>
        <end position="243"/>
    </location>
</feature>
<feature type="non-terminal residue" evidence="3">
    <location>
        <position position="475"/>
    </location>
</feature>
<keyword evidence="2" id="KW-0812">Transmembrane</keyword>
<comment type="caution">
    <text evidence="3">The sequence shown here is derived from an EMBL/GenBank/DDBJ whole genome shotgun (WGS) entry which is preliminary data.</text>
</comment>
<organism evidence="3 4">
    <name type="scientific">Prorocentrum cordatum</name>
    <dbReference type="NCBI Taxonomy" id="2364126"/>
    <lineage>
        <taxon>Eukaryota</taxon>
        <taxon>Sar</taxon>
        <taxon>Alveolata</taxon>
        <taxon>Dinophyceae</taxon>
        <taxon>Prorocentrales</taxon>
        <taxon>Prorocentraceae</taxon>
        <taxon>Prorocentrum</taxon>
    </lineage>
</organism>
<keyword evidence="4" id="KW-1185">Reference proteome</keyword>
<evidence type="ECO:0000313" key="4">
    <source>
        <dbReference type="Proteomes" id="UP001189429"/>
    </source>
</evidence>
<reference evidence="3" key="1">
    <citation type="submission" date="2023-10" db="EMBL/GenBank/DDBJ databases">
        <authorList>
            <person name="Chen Y."/>
            <person name="Shah S."/>
            <person name="Dougan E. K."/>
            <person name="Thang M."/>
            <person name="Chan C."/>
        </authorList>
    </citation>
    <scope>NUCLEOTIDE SEQUENCE [LARGE SCALE GENOMIC DNA]</scope>
</reference>
<protein>
    <recommendedName>
        <fullName evidence="5">Ion transport domain-containing protein</fullName>
    </recommendedName>
</protein>
<evidence type="ECO:0000256" key="2">
    <source>
        <dbReference type="SAM" id="Phobius"/>
    </source>
</evidence>
<proteinExistence type="predicted"/>
<feature type="region of interest" description="Disordered" evidence="1">
    <location>
        <begin position="454"/>
        <end position="475"/>
    </location>
</feature>
<sequence>MASVLALGLLYDLDCENWDKLPQGFPHRPTSGQLAEWWTCGSYSDVNATVSGRVCADGDDRGAAPGGRCETQRARCGEAWEAWLCSAAAPGGVASDAGLQFALLVAMCLLRRACVAPAESQGGADARGGGAAGAPLVPADAEGASASTVSSWASRAARHLGAASLPGLVWGCSTCLLWLSMTALALFQSQTNVISLGYLVLIILDVFASQRAATQDQPIRRRIRVIRFIRYFNLTIFAAWTLFQSPLVPCPKALLLHHGDSGEFTSFTSPLQCFVLETCSSRGVLSEECQEVRKRVDWNAGGKSFSPEGEFTMSTILSIFLQVMGFHKRMSVAGVDQFGLLNLLVFVFGTIQAVICSTYGSDLEQEIEAGRRVLERHAEEYVAYTHKLRSLEVSRVDTKHRILRSKLQDLVSHLNELHGLRMGRAELSEWEQGERERQRERRVHVLDLCLQSGGGYQDAAARRGRLRPRDDKASQ</sequence>
<evidence type="ECO:0000256" key="1">
    <source>
        <dbReference type="SAM" id="MobiDB-lite"/>
    </source>
</evidence>
<evidence type="ECO:0000313" key="3">
    <source>
        <dbReference type="EMBL" id="CAK0873220.1"/>
    </source>
</evidence>
<gene>
    <name evidence="3" type="ORF">PCOR1329_LOCUS58482</name>
</gene>
<keyword evidence="2" id="KW-1133">Transmembrane helix</keyword>
<evidence type="ECO:0008006" key="5">
    <source>
        <dbReference type="Google" id="ProtNLM"/>
    </source>
</evidence>
<name>A0ABN9VMB8_9DINO</name>
<accession>A0ABN9VMB8</accession>
<dbReference type="Proteomes" id="UP001189429">
    <property type="component" value="Unassembled WGS sequence"/>
</dbReference>
<keyword evidence="2" id="KW-0472">Membrane</keyword>
<dbReference type="EMBL" id="CAUYUJ010017254">
    <property type="protein sequence ID" value="CAK0873220.1"/>
    <property type="molecule type" value="Genomic_DNA"/>
</dbReference>